<dbReference type="RefSeq" id="WP_170139404.1">
    <property type="nucleotide sequence ID" value="NZ_QLMC01000005.1"/>
</dbReference>
<comment type="caution">
    <text evidence="1">The sequence shown here is derived from an EMBL/GenBank/DDBJ whole genome shotgun (WGS) entry which is preliminary data.</text>
</comment>
<evidence type="ECO:0000313" key="2">
    <source>
        <dbReference type="Proteomes" id="UP000248790"/>
    </source>
</evidence>
<organism evidence="1 2">
    <name type="scientific">Larkinella arboricola</name>
    <dbReference type="NCBI Taxonomy" id="643671"/>
    <lineage>
        <taxon>Bacteria</taxon>
        <taxon>Pseudomonadati</taxon>
        <taxon>Bacteroidota</taxon>
        <taxon>Cytophagia</taxon>
        <taxon>Cytophagales</taxon>
        <taxon>Spirosomataceae</taxon>
        <taxon>Larkinella</taxon>
    </lineage>
</organism>
<keyword evidence="2" id="KW-1185">Reference proteome</keyword>
<protein>
    <submittedName>
        <fullName evidence="1">Uncharacterized protein</fullName>
    </submittedName>
</protein>
<accession>A0A327WQP2</accession>
<evidence type="ECO:0000313" key="1">
    <source>
        <dbReference type="EMBL" id="RAJ94230.1"/>
    </source>
</evidence>
<dbReference type="AlphaFoldDB" id="A0A327WQP2"/>
<dbReference type="Proteomes" id="UP000248790">
    <property type="component" value="Unassembled WGS sequence"/>
</dbReference>
<dbReference type="EMBL" id="QLMC01000005">
    <property type="protein sequence ID" value="RAJ94230.1"/>
    <property type="molecule type" value="Genomic_DNA"/>
</dbReference>
<name>A0A327WQP2_LARAB</name>
<proteinExistence type="predicted"/>
<gene>
    <name evidence="1" type="ORF">LX87_04115</name>
</gene>
<sequence>MLNITIRAGVYKGELVSTITDKSFLIRYRSNCNPQLRGLELLAINQRIRELHRLTRP</sequence>
<reference evidence="1 2" key="1">
    <citation type="submission" date="2018-06" db="EMBL/GenBank/DDBJ databases">
        <title>Genomic Encyclopedia of Archaeal and Bacterial Type Strains, Phase II (KMG-II): from individual species to whole genera.</title>
        <authorList>
            <person name="Goeker M."/>
        </authorList>
    </citation>
    <scope>NUCLEOTIDE SEQUENCE [LARGE SCALE GENOMIC DNA]</scope>
    <source>
        <strain evidence="1 2">DSM 21851</strain>
    </source>
</reference>